<feature type="compositionally biased region" description="Basic and acidic residues" evidence="1">
    <location>
        <begin position="97"/>
        <end position="161"/>
    </location>
</feature>
<reference evidence="3" key="1">
    <citation type="journal article" date="2023" name="Commun. Biol.">
        <title>Genome analysis of Parmales, the sister group of diatoms, reveals the evolutionary specialization of diatoms from phago-mixotrophs to photoautotrophs.</title>
        <authorList>
            <person name="Ban H."/>
            <person name="Sato S."/>
            <person name="Yoshikawa S."/>
            <person name="Yamada K."/>
            <person name="Nakamura Y."/>
            <person name="Ichinomiya M."/>
            <person name="Sato N."/>
            <person name="Blanc-Mathieu R."/>
            <person name="Endo H."/>
            <person name="Kuwata A."/>
            <person name="Ogata H."/>
        </authorList>
    </citation>
    <scope>NUCLEOTIDE SEQUENCE [LARGE SCALE GENOMIC DNA]</scope>
</reference>
<name>A0A9W7GFX5_9STRA</name>
<proteinExistence type="predicted"/>
<gene>
    <name evidence="2" type="ORF">TrCOL_g5480</name>
</gene>
<evidence type="ECO:0000313" key="3">
    <source>
        <dbReference type="Proteomes" id="UP001165065"/>
    </source>
</evidence>
<dbReference type="OrthoDB" id="10617587at2759"/>
<dbReference type="Proteomes" id="UP001165065">
    <property type="component" value="Unassembled WGS sequence"/>
</dbReference>
<sequence length="169" mass="18076">MVITEKTTINEPKPAENMKIKATPKASRRSKRVSPEQPTSASKKKKIKVSLVDTNKEDKENEVIDEIVQEDEVVDTEATKGTADPATPTDDCEATETAEKAVEDTTKAAVEEGKEESAEPAKDGIEKPAEDDAQKPAEEAEKSAEDGAEKPAEGDAEKPAEDGAEGIIV</sequence>
<accession>A0A9W7GFX5</accession>
<protein>
    <submittedName>
        <fullName evidence="2">Uncharacterized protein</fullName>
    </submittedName>
</protein>
<evidence type="ECO:0000256" key="1">
    <source>
        <dbReference type="SAM" id="MobiDB-lite"/>
    </source>
</evidence>
<evidence type="ECO:0000313" key="2">
    <source>
        <dbReference type="EMBL" id="GMI44149.1"/>
    </source>
</evidence>
<organism evidence="2 3">
    <name type="scientific">Triparma columacea</name>
    <dbReference type="NCBI Taxonomy" id="722753"/>
    <lineage>
        <taxon>Eukaryota</taxon>
        <taxon>Sar</taxon>
        <taxon>Stramenopiles</taxon>
        <taxon>Ochrophyta</taxon>
        <taxon>Bolidophyceae</taxon>
        <taxon>Parmales</taxon>
        <taxon>Triparmaceae</taxon>
        <taxon>Triparma</taxon>
    </lineage>
</organism>
<comment type="caution">
    <text evidence="2">The sequence shown here is derived from an EMBL/GenBank/DDBJ whole genome shotgun (WGS) entry which is preliminary data.</text>
</comment>
<feature type="compositionally biased region" description="Polar residues" evidence="1">
    <location>
        <begin position="1"/>
        <end position="10"/>
    </location>
</feature>
<feature type="region of interest" description="Disordered" evidence="1">
    <location>
        <begin position="1"/>
        <end position="169"/>
    </location>
</feature>
<dbReference type="AlphaFoldDB" id="A0A9W7GFX5"/>
<keyword evidence="3" id="KW-1185">Reference proteome</keyword>
<dbReference type="EMBL" id="BRYA01000208">
    <property type="protein sequence ID" value="GMI44149.1"/>
    <property type="molecule type" value="Genomic_DNA"/>
</dbReference>
<feature type="compositionally biased region" description="Acidic residues" evidence="1">
    <location>
        <begin position="63"/>
        <end position="75"/>
    </location>
</feature>